<evidence type="ECO:0000313" key="2">
    <source>
        <dbReference type="Proteomes" id="UP000485058"/>
    </source>
</evidence>
<comment type="caution">
    <text evidence="1">The sequence shown here is derived from an EMBL/GenBank/DDBJ whole genome shotgun (WGS) entry which is preliminary data.</text>
</comment>
<keyword evidence="2" id="KW-1185">Reference proteome</keyword>
<dbReference type="AlphaFoldDB" id="A0A699YZY1"/>
<evidence type="ECO:0000313" key="1">
    <source>
        <dbReference type="EMBL" id="GFH12556.1"/>
    </source>
</evidence>
<protein>
    <submittedName>
        <fullName evidence="1">Uncharacterized protein</fullName>
    </submittedName>
</protein>
<dbReference type="Proteomes" id="UP000485058">
    <property type="component" value="Unassembled WGS sequence"/>
</dbReference>
<accession>A0A699YZY1</accession>
<name>A0A699YZY1_HAELA</name>
<dbReference type="Pfam" id="PF13692">
    <property type="entry name" value="Glyco_trans_1_4"/>
    <property type="match status" value="2"/>
</dbReference>
<reference evidence="1 2" key="1">
    <citation type="submission" date="2020-02" db="EMBL/GenBank/DDBJ databases">
        <title>Draft genome sequence of Haematococcus lacustris strain NIES-144.</title>
        <authorList>
            <person name="Morimoto D."/>
            <person name="Nakagawa S."/>
            <person name="Yoshida T."/>
            <person name="Sawayama S."/>
        </authorList>
    </citation>
    <scope>NUCLEOTIDE SEQUENCE [LARGE SCALE GENOMIC DNA]</scope>
    <source>
        <strain evidence="1 2">NIES-144</strain>
    </source>
</reference>
<gene>
    <name evidence="1" type="ORF">HaLaN_08268</name>
</gene>
<proteinExistence type="predicted"/>
<dbReference type="EMBL" id="BLLF01000515">
    <property type="protein sequence ID" value="GFH12556.1"/>
    <property type="molecule type" value="Genomic_DNA"/>
</dbReference>
<feature type="non-terminal residue" evidence="1">
    <location>
        <position position="256"/>
    </location>
</feature>
<dbReference type="Gene3D" id="3.40.50.2000">
    <property type="entry name" value="Glycogen Phosphorylase B"/>
    <property type="match status" value="2"/>
</dbReference>
<dbReference type="SUPFAM" id="SSF53756">
    <property type="entry name" value="UDP-Glycosyltransferase/glycogen phosphorylase"/>
    <property type="match status" value="2"/>
</dbReference>
<dbReference type="PANTHER" id="PTHR46656">
    <property type="entry name" value="PUTATIVE-RELATED"/>
    <property type="match status" value="1"/>
</dbReference>
<sequence length="256" mass="28432">MYILTKPFLNGGNFAGDMRTWVQQHLNLSQEEHSKLPTLYVISSHLTSDQYAGLYKAADAYVTPTRGEGWGMPITEAMSMGLPVVVTNWSGVTAFVDESVGYMVNYTLQTAADAYVTPTRGEGWGMPITEAMSMGLPVVVTNWSGVTAFVDESVGYMVNYTLQTVPDDQPWWFQGAKWAVASSSHLRQRMREVMSDRRTAAAKGKRARQRMVKLYSPEAVGRLIAAEHKRLTQLLRSGTCKHCNNKQWVAPPGDTS</sequence>
<organism evidence="1 2">
    <name type="scientific">Haematococcus lacustris</name>
    <name type="common">Green alga</name>
    <name type="synonym">Haematococcus pluvialis</name>
    <dbReference type="NCBI Taxonomy" id="44745"/>
    <lineage>
        <taxon>Eukaryota</taxon>
        <taxon>Viridiplantae</taxon>
        <taxon>Chlorophyta</taxon>
        <taxon>core chlorophytes</taxon>
        <taxon>Chlorophyceae</taxon>
        <taxon>CS clade</taxon>
        <taxon>Chlamydomonadales</taxon>
        <taxon>Haematococcaceae</taxon>
        <taxon>Haematococcus</taxon>
    </lineage>
</organism>
<dbReference type="PANTHER" id="PTHR46656:SF3">
    <property type="entry name" value="PUTATIVE-RELATED"/>
    <property type="match status" value="1"/>
</dbReference>